<gene>
    <name evidence="2" type="ORF">UFOVP456_36</name>
</gene>
<reference evidence="2" key="1">
    <citation type="submission" date="2020-04" db="EMBL/GenBank/DDBJ databases">
        <authorList>
            <person name="Chiriac C."/>
            <person name="Salcher M."/>
            <person name="Ghai R."/>
            <person name="Kavagutti S V."/>
        </authorList>
    </citation>
    <scope>NUCLEOTIDE SEQUENCE</scope>
</reference>
<evidence type="ECO:0000313" key="2">
    <source>
        <dbReference type="EMBL" id="CAB4144357.1"/>
    </source>
</evidence>
<evidence type="ECO:0000256" key="1">
    <source>
        <dbReference type="SAM" id="MobiDB-lite"/>
    </source>
</evidence>
<protein>
    <submittedName>
        <fullName evidence="2">Uncharacterized protein</fullName>
    </submittedName>
</protein>
<feature type="compositionally biased region" description="Basic and acidic residues" evidence="1">
    <location>
        <begin position="41"/>
        <end position="53"/>
    </location>
</feature>
<name>A0A6J5MEV4_9CAUD</name>
<dbReference type="EMBL" id="LR796436">
    <property type="protein sequence ID" value="CAB4144357.1"/>
    <property type="molecule type" value="Genomic_DNA"/>
</dbReference>
<sequence>MKVKAITDGFYGGARRRAGAVFEVPAGTTGHWLEVVADDTPVERPKARAKKQEPIALSELQADQPVSEREVI</sequence>
<organism evidence="2">
    <name type="scientific">uncultured Caudovirales phage</name>
    <dbReference type="NCBI Taxonomy" id="2100421"/>
    <lineage>
        <taxon>Viruses</taxon>
        <taxon>Duplodnaviria</taxon>
        <taxon>Heunggongvirae</taxon>
        <taxon>Uroviricota</taxon>
        <taxon>Caudoviricetes</taxon>
        <taxon>Peduoviridae</taxon>
        <taxon>Maltschvirus</taxon>
        <taxon>Maltschvirus maltsch</taxon>
    </lineage>
</organism>
<feature type="region of interest" description="Disordered" evidence="1">
    <location>
        <begin position="40"/>
        <end position="72"/>
    </location>
</feature>
<accession>A0A6J5MEV4</accession>
<proteinExistence type="predicted"/>